<sequence>MDGTTWLMFVELDSERDALLACRHLRECGALDATPYAGTGCIALFEAPAADALSARLEGDGRSARAWRRAALCRVTDLPASEPPGRTVDAVDPGVVERCRHVLDVAHEGQVLVSASLDAARGWCVPGRQVHDLGVHRLRDLGPPVRLLSITDEAAEDHVPVVPSLSTLPNNLPVLLTSFIGRRHEQSVLAELVRRHHILTLVGQGGAGKTRLAMHVGAGLIDRWPDGVWLADLGGADARTSVARAVADALDIPINEKKEPLETLTTKLESAELLLVLDTCEPVLREARALAERLVETCPGVRLLCTSREPLGAGGEVVWAIPPLDTHDAATLFVHRAELAHPGIASELDADQIRELCIRLDSLPLAIELAAAWARTLSPQGILRGLDERFRLLTGGPPWSTDRHHAMRTSIDWSYDLLSPHEQFLFRRLSVFRSSFSVEAAAAICTDSPAGITETLQAVRRLSDKSLLSTMDDQWPTRYRLLDTLREYGAERMTEEERVQVLNRHLAWFCEHAETCEQRLAQDQDQWVRALDQERDDLHAAVDWGLASGLAEPTRRLAAALSLYWCLTGQSGRAVPILTRALELSDDDRDGLDARLWAGIAMAGLFSRRRTVGSDAAKRGEQVALTSGDEVGRARCLAVRAYELFYVDFAECERLSRVAVDAGLTAADGFARRLGWLLVACSLTNRDLHERARTVAVELAVDADLHNDRFAGSFAQAVQQWAALFQGDVTRAVAFAREALRRCRPLRDYFTIGTNTGNLAWSLGLNGQVEDGVALMSSVVRSLDEGGPDADAVSAEVIMGKLLWWAGDYPLARDWLRRSLEFDKSSYANWIAARTLAPLSAVLRELGDVDEAHAMAMAGVDVGRALEIPHAVADALDQLAVLVLERDPVRALEHTVDALKLRVQFRLRTFYVDSFRLLAENPAYGEPFEMTRLAAAATHASIAMGYLARSPGDRARDNAVHEQLKTDLGAAAFGEAWREGTAMGIDDAAAYVLRAYAPRARRASTGWDSLTPMERQVAVLVARGLTNPEVAQRLYVSRTTVKTHLGHIFTKLDISNRTQLAQLVIQSGHMPE</sequence>
<dbReference type="PRINTS" id="PR00038">
    <property type="entry name" value="HTHLUXR"/>
</dbReference>
<keyword evidence="3" id="KW-1185">Reference proteome</keyword>
<dbReference type="GO" id="GO:0006355">
    <property type="term" value="P:regulation of DNA-templated transcription"/>
    <property type="evidence" value="ECO:0007669"/>
    <property type="project" value="InterPro"/>
</dbReference>
<dbReference type="CDD" id="cd06170">
    <property type="entry name" value="LuxR_C_like"/>
    <property type="match status" value="1"/>
</dbReference>
<dbReference type="Pfam" id="PF00196">
    <property type="entry name" value="GerE"/>
    <property type="match status" value="1"/>
</dbReference>
<dbReference type="SUPFAM" id="SSF48452">
    <property type="entry name" value="TPR-like"/>
    <property type="match status" value="1"/>
</dbReference>
<accession>A0A6L9SIV0</accession>
<dbReference type="PROSITE" id="PS00622">
    <property type="entry name" value="HTH_LUXR_1"/>
    <property type="match status" value="1"/>
</dbReference>
<dbReference type="EMBL" id="JAAGOA010000030">
    <property type="protein sequence ID" value="NEE04211.1"/>
    <property type="molecule type" value="Genomic_DNA"/>
</dbReference>
<dbReference type="InterPro" id="IPR000792">
    <property type="entry name" value="Tscrpt_reg_LuxR_C"/>
</dbReference>
<dbReference type="GO" id="GO:0003677">
    <property type="term" value="F:DNA binding"/>
    <property type="evidence" value="ECO:0007669"/>
    <property type="project" value="InterPro"/>
</dbReference>
<name>A0A6L9SIV0_9ACTN</name>
<evidence type="ECO:0000313" key="3">
    <source>
        <dbReference type="Proteomes" id="UP000475214"/>
    </source>
</evidence>
<dbReference type="RefSeq" id="WP_163744543.1">
    <property type="nucleotide sequence ID" value="NZ_JAAGOA010000030.1"/>
</dbReference>
<dbReference type="InterPro" id="IPR011990">
    <property type="entry name" value="TPR-like_helical_dom_sf"/>
</dbReference>
<dbReference type="Gene3D" id="1.25.40.10">
    <property type="entry name" value="Tetratricopeptide repeat domain"/>
    <property type="match status" value="1"/>
</dbReference>
<feature type="domain" description="HTH luxR-type" evidence="1">
    <location>
        <begin position="1003"/>
        <end position="1068"/>
    </location>
</feature>
<dbReference type="InterPro" id="IPR036388">
    <property type="entry name" value="WH-like_DNA-bd_sf"/>
</dbReference>
<proteinExistence type="predicted"/>
<dbReference type="PROSITE" id="PS50043">
    <property type="entry name" value="HTH_LUXR_2"/>
    <property type="match status" value="1"/>
</dbReference>
<gene>
    <name evidence="2" type="ORF">G1H10_28975</name>
</gene>
<reference evidence="2 3" key="1">
    <citation type="submission" date="2020-02" db="EMBL/GenBank/DDBJ databases">
        <authorList>
            <person name="Li X.-J."/>
            <person name="Han X.-M."/>
        </authorList>
    </citation>
    <scope>NUCLEOTIDE SEQUENCE [LARGE SCALE GENOMIC DNA]</scope>
    <source>
        <strain evidence="2 3">CCTCC AB 2017055</strain>
    </source>
</reference>
<comment type="caution">
    <text evidence="2">The sequence shown here is derived from an EMBL/GenBank/DDBJ whole genome shotgun (WGS) entry which is preliminary data.</text>
</comment>
<evidence type="ECO:0000313" key="2">
    <source>
        <dbReference type="EMBL" id="NEE04211.1"/>
    </source>
</evidence>
<dbReference type="Proteomes" id="UP000475214">
    <property type="component" value="Unassembled WGS sequence"/>
</dbReference>
<dbReference type="SMART" id="SM00421">
    <property type="entry name" value="HTH_LUXR"/>
    <property type="match status" value="1"/>
</dbReference>
<dbReference type="PANTHER" id="PTHR47691:SF3">
    <property type="entry name" value="HTH-TYPE TRANSCRIPTIONAL REGULATOR RV0890C-RELATED"/>
    <property type="match status" value="1"/>
</dbReference>
<dbReference type="Gene3D" id="3.40.50.300">
    <property type="entry name" value="P-loop containing nucleotide triphosphate hydrolases"/>
    <property type="match status" value="1"/>
</dbReference>
<dbReference type="AlphaFoldDB" id="A0A6L9SIV0"/>
<dbReference type="SUPFAM" id="SSF52540">
    <property type="entry name" value="P-loop containing nucleoside triphosphate hydrolases"/>
    <property type="match status" value="1"/>
</dbReference>
<dbReference type="PANTHER" id="PTHR47691">
    <property type="entry name" value="REGULATOR-RELATED"/>
    <property type="match status" value="1"/>
</dbReference>
<evidence type="ECO:0000259" key="1">
    <source>
        <dbReference type="PROSITE" id="PS50043"/>
    </source>
</evidence>
<dbReference type="InterPro" id="IPR016032">
    <property type="entry name" value="Sig_transdc_resp-reg_C-effctor"/>
</dbReference>
<dbReference type="InterPro" id="IPR027417">
    <property type="entry name" value="P-loop_NTPase"/>
</dbReference>
<dbReference type="SUPFAM" id="SSF46894">
    <property type="entry name" value="C-terminal effector domain of the bipartite response regulators"/>
    <property type="match status" value="1"/>
</dbReference>
<organism evidence="2 3">
    <name type="scientific">Phytoactinopolyspora halotolerans</name>
    <dbReference type="NCBI Taxonomy" id="1981512"/>
    <lineage>
        <taxon>Bacteria</taxon>
        <taxon>Bacillati</taxon>
        <taxon>Actinomycetota</taxon>
        <taxon>Actinomycetes</taxon>
        <taxon>Jiangellales</taxon>
        <taxon>Jiangellaceae</taxon>
        <taxon>Phytoactinopolyspora</taxon>
    </lineage>
</organism>
<protein>
    <recommendedName>
        <fullName evidence="1">HTH luxR-type domain-containing protein</fullName>
    </recommendedName>
</protein>
<dbReference type="Gene3D" id="1.10.10.10">
    <property type="entry name" value="Winged helix-like DNA-binding domain superfamily/Winged helix DNA-binding domain"/>
    <property type="match status" value="1"/>
</dbReference>